<keyword evidence="4" id="KW-1185">Reference proteome</keyword>
<dbReference type="PROSITE" id="PS50994">
    <property type="entry name" value="INTEGRASE"/>
    <property type="match status" value="1"/>
</dbReference>
<dbReference type="AlphaFoldDB" id="A0A0N5CFB3"/>
<dbReference type="SUPFAM" id="SSF56672">
    <property type="entry name" value="DNA/RNA polymerases"/>
    <property type="match status" value="1"/>
</dbReference>
<dbReference type="SUPFAM" id="SSF53098">
    <property type="entry name" value="Ribonuclease H-like"/>
    <property type="match status" value="1"/>
</dbReference>
<dbReference type="GO" id="GO:0003676">
    <property type="term" value="F:nucleic acid binding"/>
    <property type="evidence" value="ECO:0007669"/>
    <property type="project" value="InterPro"/>
</dbReference>
<dbReference type="InterPro" id="IPR036397">
    <property type="entry name" value="RNaseH_sf"/>
</dbReference>
<evidence type="ECO:0000259" key="3">
    <source>
        <dbReference type="PROSITE" id="PS50994"/>
    </source>
</evidence>
<dbReference type="InterPro" id="IPR001584">
    <property type="entry name" value="Integrase_cat-core"/>
</dbReference>
<sequence length="1042" mass="118738">MQKSNMAPPALKPFTSYLPRHGFVEYAQQHLRMYVPEENHVQILINALPEDIREAVEDLQPEIGEEVQTICNFLDELVEEEPKKEVLEEARNQLYSISFRHTDLRSLHSYIQRTSKLVATLFEQDCNSDLVEQIATFHCIMRMPKDLAAAFFKHLEKEKEVLCKEPLHNWATGNKTSIHQRLVPGKGDKDTIVEKKRDTPKIIGPSHWTIKALISNVKLSTTMYLDSCSGFNYLSMKLWKDLGEPSLDLLDTVEIKDVGANIISCLGALVIPVVLDNIEHTWFIGCESIEKKLENCAKVRVPKLSMSFDVSEDFKPCVMPFRKLKPNVHDLVKQRLEEECKLGYLRKIPSKQVSNASPIVVVPKSNGKIRICGDYTRINKFIIIPEAQDNISIKNILQLRKEDVRYLSSIDLKDVYKQFTIYGKNRELATINTPFGFYESLRAVFGIASVPALFNNALADLIDPIPDTYRYFDDIVVISKTESGHRAALSQLFQVLEENNIVCNRQKSQIMVNSIDFLGFCISSDGTIQASNKMKGSILDSPTDSTSLRGALAKMSYARLFIPDFAKLAKSLYPKKNEKFCWTDLKEKQFQQLVQAYHQAHSLHMIEDNINTLFIDVDHDNEFVGFAVSWIKDGKPFLLYSNSRVLQGSQKRYSPALRLLLAVSIAAEELESILLYNNIVVYTPSVDIKKMFDSFASFDECISNDSTFVRLMTKLTPFQIQWEVKKKNLNSVSDVPHFLIASKDAESETILDPKLIIDEYTNDKTYEECQTAQKNLNKLISSLPKATFSSERIHIDNMVYGKSKICVIYDSFSRLTKAFFIKSYASKEMIKCVEKWIEEVGTISILVSDNHRPLISSEFDDWLKDHNIYHIRSIPYRSISNGLVERAQTITKINSSIGADKLTNCQRFEMGKANDTSVSFHDKYTVQVTALNGSGWYKVKYDDDDWEECELVSKIGQNCFKIKDGETYHIRASDAVKLSTVKVTGEFKDQQSWNIHNDEVVKEPQDPLESSDAESATTAAAPLNDDNDPINYLPDRCVNQSE</sequence>
<evidence type="ECO:0000256" key="1">
    <source>
        <dbReference type="SAM" id="MobiDB-lite"/>
    </source>
</evidence>
<dbReference type="Gene3D" id="3.30.70.270">
    <property type="match status" value="2"/>
</dbReference>
<dbReference type="GO" id="GO:0015074">
    <property type="term" value="P:DNA integration"/>
    <property type="evidence" value="ECO:0007669"/>
    <property type="project" value="InterPro"/>
</dbReference>
<proteinExistence type="predicted"/>
<feature type="compositionally biased region" description="Basic and acidic residues" evidence="1">
    <location>
        <begin position="996"/>
        <end position="1005"/>
    </location>
</feature>
<dbReference type="Gene3D" id="3.10.10.10">
    <property type="entry name" value="HIV Type 1 Reverse Transcriptase, subunit A, domain 1"/>
    <property type="match status" value="1"/>
</dbReference>
<dbReference type="Proteomes" id="UP000046392">
    <property type="component" value="Unplaced"/>
</dbReference>
<dbReference type="CDD" id="cd01647">
    <property type="entry name" value="RT_LTR"/>
    <property type="match status" value="1"/>
</dbReference>
<dbReference type="STRING" id="174720.A0A0N5CFB3"/>
<dbReference type="InterPro" id="IPR043502">
    <property type="entry name" value="DNA/RNA_pol_sf"/>
</dbReference>
<protein>
    <submittedName>
        <fullName evidence="5">Reverse transcriptase domain-containing protein</fullName>
    </submittedName>
</protein>
<dbReference type="PANTHER" id="PTHR37984">
    <property type="entry name" value="PROTEIN CBG26694"/>
    <property type="match status" value="1"/>
</dbReference>
<feature type="domain" description="Reverse transcriptase" evidence="2">
    <location>
        <begin position="343"/>
        <end position="522"/>
    </location>
</feature>
<accession>A0A0N5CFB3</accession>
<dbReference type="InterPro" id="IPR012337">
    <property type="entry name" value="RNaseH-like_sf"/>
</dbReference>
<organism evidence="4 5">
    <name type="scientific">Strongyloides papillosus</name>
    <name type="common">Intestinal threadworm</name>
    <dbReference type="NCBI Taxonomy" id="174720"/>
    <lineage>
        <taxon>Eukaryota</taxon>
        <taxon>Metazoa</taxon>
        <taxon>Ecdysozoa</taxon>
        <taxon>Nematoda</taxon>
        <taxon>Chromadorea</taxon>
        <taxon>Rhabditida</taxon>
        <taxon>Tylenchina</taxon>
        <taxon>Panagrolaimomorpha</taxon>
        <taxon>Strongyloidoidea</taxon>
        <taxon>Strongyloididae</taxon>
        <taxon>Strongyloides</taxon>
    </lineage>
</organism>
<dbReference type="InterPro" id="IPR043128">
    <property type="entry name" value="Rev_trsase/Diguanyl_cyclase"/>
</dbReference>
<dbReference type="PROSITE" id="PS50878">
    <property type="entry name" value="RT_POL"/>
    <property type="match status" value="1"/>
</dbReference>
<name>A0A0N5CFB3_STREA</name>
<dbReference type="WBParaSite" id="SPAL_0001654900.1">
    <property type="protein sequence ID" value="SPAL_0001654900.1"/>
    <property type="gene ID" value="SPAL_0001654900"/>
</dbReference>
<dbReference type="Pfam" id="PF00078">
    <property type="entry name" value="RVT_1"/>
    <property type="match status" value="1"/>
</dbReference>
<feature type="domain" description="Integrase catalytic" evidence="3">
    <location>
        <begin position="780"/>
        <end position="887"/>
    </location>
</feature>
<reference evidence="5" key="1">
    <citation type="submission" date="2017-02" db="UniProtKB">
        <authorList>
            <consortium name="WormBaseParasite"/>
        </authorList>
    </citation>
    <scope>IDENTIFICATION</scope>
</reference>
<evidence type="ECO:0000259" key="2">
    <source>
        <dbReference type="PROSITE" id="PS50878"/>
    </source>
</evidence>
<dbReference type="GO" id="GO:0042575">
    <property type="term" value="C:DNA polymerase complex"/>
    <property type="evidence" value="ECO:0007669"/>
    <property type="project" value="UniProtKB-ARBA"/>
</dbReference>
<evidence type="ECO:0000313" key="5">
    <source>
        <dbReference type="WBParaSite" id="SPAL_0001654900.1"/>
    </source>
</evidence>
<dbReference type="InterPro" id="IPR000477">
    <property type="entry name" value="RT_dom"/>
</dbReference>
<evidence type="ECO:0000313" key="4">
    <source>
        <dbReference type="Proteomes" id="UP000046392"/>
    </source>
</evidence>
<dbReference type="Gene3D" id="3.30.420.10">
    <property type="entry name" value="Ribonuclease H-like superfamily/Ribonuclease H"/>
    <property type="match status" value="1"/>
</dbReference>
<dbReference type="Pfam" id="PF00665">
    <property type="entry name" value="rve"/>
    <property type="match status" value="1"/>
</dbReference>
<dbReference type="PANTHER" id="PTHR37984:SF5">
    <property type="entry name" value="PROTEIN NYNRIN-LIKE"/>
    <property type="match status" value="1"/>
</dbReference>
<dbReference type="InterPro" id="IPR050951">
    <property type="entry name" value="Retrovirus_Pol_polyprotein"/>
</dbReference>
<feature type="region of interest" description="Disordered" evidence="1">
    <location>
        <begin position="996"/>
        <end position="1042"/>
    </location>
</feature>